<organism evidence="2 3">
    <name type="scientific">Hymenobacter guriensis</name>
    <dbReference type="NCBI Taxonomy" id="2793065"/>
    <lineage>
        <taxon>Bacteria</taxon>
        <taxon>Pseudomonadati</taxon>
        <taxon>Bacteroidota</taxon>
        <taxon>Cytophagia</taxon>
        <taxon>Cytophagales</taxon>
        <taxon>Hymenobacteraceae</taxon>
        <taxon>Hymenobacter</taxon>
    </lineage>
</organism>
<dbReference type="NCBIfam" id="NF041635">
    <property type="entry name" value="STM3941_fam"/>
    <property type="match status" value="1"/>
</dbReference>
<dbReference type="InterPro" id="IPR048136">
    <property type="entry name" value="STM3941-like"/>
</dbReference>
<name>A0ABS0L288_9BACT</name>
<sequence>MEIKLYKSPWRAVKLLLGSGAFVAAGVWLLQQPDTSRLMAWACVGFFGLGIPVGIFQLLDRRPQIIINEVGIFDRTTYKGFINWDIIQDAYLMEVHGQKILCLVVPQEFEPSRTQGAVAQSMAQLAKSLGFQELNIPLGMIQINEVRFTQFLLAMTQVERPDRANLLAQYNA</sequence>
<protein>
    <recommendedName>
        <fullName evidence="4">PH domain-containing protein</fullName>
    </recommendedName>
</protein>
<dbReference type="EMBL" id="JADWYK010000006">
    <property type="protein sequence ID" value="MBG8554209.1"/>
    <property type="molecule type" value="Genomic_DNA"/>
</dbReference>
<keyword evidence="3" id="KW-1185">Reference proteome</keyword>
<reference evidence="2 3" key="1">
    <citation type="submission" date="2020-11" db="EMBL/GenBank/DDBJ databases">
        <title>Hymenobacter sp.</title>
        <authorList>
            <person name="Kim M.K."/>
        </authorList>
    </citation>
    <scope>NUCLEOTIDE SEQUENCE [LARGE SCALE GENOMIC DNA]</scope>
    <source>
        <strain evidence="2 3">BT594</strain>
    </source>
</reference>
<evidence type="ECO:0000313" key="3">
    <source>
        <dbReference type="Proteomes" id="UP000601099"/>
    </source>
</evidence>
<keyword evidence="1" id="KW-0812">Transmembrane</keyword>
<dbReference type="RefSeq" id="WP_196955236.1">
    <property type="nucleotide sequence ID" value="NZ_JADWYK010000006.1"/>
</dbReference>
<keyword evidence="1" id="KW-0472">Membrane</keyword>
<feature type="transmembrane region" description="Helical" evidence="1">
    <location>
        <begin position="12"/>
        <end position="32"/>
    </location>
</feature>
<evidence type="ECO:0008006" key="4">
    <source>
        <dbReference type="Google" id="ProtNLM"/>
    </source>
</evidence>
<accession>A0ABS0L288</accession>
<proteinExistence type="predicted"/>
<feature type="transmembrane region" description="Helical" evidence="1">
    <location>
        <begin position="38"/>
        <end position="59"/>
    </location>
</feature>
<comment type="caution">
    <text evidence="2">The sequence shown here is derived from an EMBL/GenBank/DDBJ whole genome shotgun (WGS) entry which is preliminary data.</text>
</comment>
<gene>
    <name evidence="2" type="ORF">I5L79_11670</name>
</gene>
<dbReference type="Proteomes" id="UP000601099">
    <property type="component" value="Unassembled WGS sequence"/>
</dbReference>
<evidence type="ECO:0000313" key="2">
    <source>
        <dbReference type="EMBL" id="MBG8554209.1"/>
    </source>
</evidence>
<evidence type="ECO:0000256" key="1">
    <source>
        <dbReference type="SAM" id="Phobius"/>
    </source>
</evidence>
<keyword evidence="1" id="KW-1133">Transmembrane helix</keyword>